<comment type="catalytic activity">
    <reaction evidence="7">
        <text>XTP + H2O = XMP + diphosphate + H(+)</text>
        <dbReference type="Rhea" id="RHEA:28610"/>
        <dbReference type="ChEBI" id="CHEBI:15377"/>
        <dbReference type="ChEBI" id="CHEBI:15378"/>
        <dbReference type="ChEBI" id="CHEBI:33019"/>
        <dbReference type="ChEBI" id="CHEBI:57464"/>
        <dbReference type="ChEBI" id="CHEBI:61314"/>
        <dbReference type="EC" id="3.6.1.66"/>
    </reaction>
</comment>
<dbReference type="GO" id="GO:0036220">
    <property type="term" value="F:ITP diphosphatase activity"/>
    <property type="evidence" value="ECO:0007669"/>
    <property type="project" value="UniProtKB-EC"/>
</dbReference>
<feature type="active site" description="Proton acceptor" evidence="7">
    <location>
        <position position="70"/>
    </location>
</feature>
<dbReference type="InterPro" id="IPR029001">
    <property type="entry name" value="ITPase-like_fam"/>
</dbReference>
<keyword evidence="10" id="KW-1185">Reference proteome</keyword>
<protein>
    <recommendedName>
        <fullName evidence="7">dITP/XTP pyrophosphatase</fullName>
        <ecNumber evidence="7">3.6.1.66</ecNumber>
    </recommendedName>
    <alternativeName>
        <fullName evidence="7">Non-canonical purine NTP pyrophosphatase</fullName>
    </alternativeName>
    <alternativeName>
        <fullName evidence="7">Non-standard purine NTP pyrophosphatase</fullName>
    </alternativeName>
    <alternativeName>
        <fullName evidence="7">Nucleoside-triphosphate diphosphatase</fullName>
    </alternativeName>
    <alternativeName>
        <fullName evidence="7">Nucleoside-triphosphate pyrophosphatase</fullName>
        <shortName evidence="7">NTPase</shortName>
    </alternativeName>
</protein>
<evidence type="ECO:0000256" key="7">
    <source>
        <dbReference type="HAMAP-Rule" id="MF_01405"/>
    </source>
</evidence>
<dbReference type="HAMAP" id="MF_01405">
    <property type="entry name" value="Non_canon_purine_NTPase"/>
    <property type="match status" value="1"/>
</dbReference>
<proteinExistence type="inferred from homology"/>
<feature type="binding site" evidence="7">
    <location>
        <position position="176"/>
    </location>
    <ligand>
        <name>substrate</name>
    </ligand>
</feature>
<dbReference type="EMBL" id="JACOPD010000014">
    <property type="protein sequence ID" value="MBC5681938.1"/>
    <property type="molecule type" value="Genomic_DNA"/>
</dbReference>
<dbReference type="SUPFAM" id="SSF52972">
    <property type="entry name" value="ITPase-like"/>
    <property type="match status" value="1"/>
</dbReference>
<dbReference type="Gene3D" id="3.90.950.10">
    <property type="match status" value="1"/>
</dbReference>
<organism evidence="9 10">
    <name type="scientific">Lachnospira hominis</name>
    <name type="common">ex Liu et al. 2021</name>
    <dbReference type="NCBI Taxonomy" id="2763051"/>
    <lineage>
        <taxon>Bacteria</taxon>
        <taxon>Bacillati</taxon>
        <taxon>Bacillota</taxon>
        <taxon>Clostridia</taxon>
        <taxon>Lachnospirales</taxon>
        <taxon>Lachnospiraceae</taxon>
        <taxon>Lachnospira</taxon>
    </lineage>
</organism>
<accession>A0ABR7G3A9</accession>
<keyword evidence="6 7" id="KW-0546">Nucleotide metabolism</keyword>
<comment type="cofactor">
    <cofactor evidence="7">
        <name>Mg(2+)</name>
        <dbReference type="ChEBI" id="CHEBI:18420"/>
    </cofactor>
    <text evidence="7">Binds 1 Mg(2+) ion per subunit.</text>
</comment>
<comment type="similarity">
    <text evidence="1 7 8">Belongs to the HAM1 NTPase family.</text>
</comment>
<gene>
    <name evidence="9" type="ORF">H8S01_13425</name>
</gene>
<evidence type="ECO:0000256" key="4">
    <source>
        <dbReference type="ARBA" id="ARBA00022801"/>
    </source>
</evidence>
<feature type="binding site" evidence="7">
    <location>
        <position position="70"/>
    </location>
    <ligand>
        <name>Mg(2+)</name>
        <dbReference type="ChEBI" id="CHEBI:18420"/>
    </ligand>
</feature>
<evidence type="ECO:0000256" key="3">
    <source>
        <dbReference type="ARBA" id="ARBA00022741"/>
    </source>
</evidence>
<evidence type="ECO:0000313" key="9">
    <source>
        <dbReference type="EMBL" id="MBC5681938.1"/>
    </source>
</evidence>
<dbReference type="PANTHER" id="PTHR11067">
    <property type="entry name" value="INOSINE TRIPHOSPHATE PYROPHOSPHATASE/HAM1 PROTEIN"/>
    <property type="match status" value="1"/>
</dbReference>
<keyword evidence="2 7" id="KW-0479">Metal-binding</keyword>
<dbReference type="CDD" id="cd00515">
    <property type="entry name" value="HAM1"/>
    <property type="match status" value="1"/>
</dbReference>
<feature type="binding site" evidence="7">
    <location>
        <position position="41"/>
    </location>
    <ligand>
        <name>Mg(2+)</name>
        <dbReference type="ChEBI" id="CHEBI:18420"/>
    </ligand>
</feature>
<evidence type="ECO:0000256" key="1">
    <source>
        <dbReference type="ARBA" id="ARBA00008023"/>
    </source>
</evidence>
<feature type="binding site" evidence="7">
    <location>
        <begin position="153"/>
        <end position="156"/>
    </location>
    <ligand>
        <name>substrate</name>
    </ligand>
</feature>
<evidence type="ECO:0000256" key="5">
    <source>
        <dbReference type="ARBA" id="ARBA00022842"/>
    </source>
</evidence>
<evidence type="ECO:0000313" key="10">
    <source>
        <dbReference type="Proteomes" id="UP000628463"/>
    </source>
</evidence>
<reference evidence="9 10" key="1">
    <citation type="submission" date="2020-08" db="EMBL/GenBank/DDBJ databases">
        <title>Genome public.</title>
        <authorList>
            <person name="Liu C."/>
            <person name="Sun Q."/>
        </authorList>
    </citation>
    <scope>NUCLEOTIDE SEQUENCE [LARGE SCALE GENOMIC DNA]</scope>
    <source>
        <strain evidence="9 10">NSJ-43</strain>
    </source>
</reference>
<dbReference type="RefSeq" id="WP_021865980.1">
    <property type="nucleotide sequence ID" value="NZ_JACOPD010000014.1"/>
</dbReference>
<sequence>MEKVILASNNMGKIKEFREILKDMDIELVSMKEAGIDVDIEEYGRTFSENALIKARTISEMTGCVTLADDSGLEVDWLNKEPGVHSARFMGHDTPYEIKNQAIIDKLKGVIGSDRSARFVAVVAIAFPEGDEFAFRGTMEGIIGDKPLGENGFGYDPIFFLPEYQKSSAELSADEKNSISHRGKALKKVKEVFPILMKMR</sequence>
<feature type="binding site" evidence="7">
    <location>
        <begin position="181"/>
        <end position="182"/>
    </location>
    <ligand>
        <name>substrate</name>
    </ligand>
</feature>
<dbReference type="EC" id="3.6.1.66" evidence="7"/>
<dbReference type="PANTHER" id="PTHR11067:SF9">
    <property type="entry name" value="INOSINE TRIPHOSPHATE PYROPHOSPHATASE"/>
    <property type="match status" value="1"/>
</dbReference>
<feature type="binding site" evidence="7">
    <location>
        <begin position="8"/>
        <end position="13"/>
    </location>
    <ligand>
        <name>substrate</name>
    </ligand>
</feature>
<keyword evidence="4 7" id="KW-0378">Hydrolase</keyword>
<dbReference type="Pfam" id="PF01725">
    <property type="entry name" value="Ham1p_like"/>
    <property type="match status" value="1"/>
</dbReference>
<name>A0ABR7G3A9_9FIRM</name>
<comment type="subunit">
    <text evidence="7">Homodimer.</text>
</comment>
<comment type="catalytic activity">
    <reaction evidence="7">
        <text>dITP + H2O = dIMP + diphosphate + H(+)</text>
        <dbReference type="Rhea" id="RHEA:28342"/>
        <dbReference type="ChEBI" id="CHEBI:15377"/>
        <dbReference type="ChEBI" id="CHEBI:15378"/>
        <dbReference type="ChEBI" id="CHEBI:33019"/>
        <dbReference type="ChEBI" id="CHEBI:61194"/>
        <dbReference type="ChEBI" id="CHEBI:61382"/>
        <dbReference type="EC" id="3.6.1.66"/>
    </reaction>
</comment>
<dbReference type="NCBIfam" id="NF011397">
    <property type="entry name" value="PRK14822.1"/>
    <property type="match status" value="1"/>
</dbReference>
<comment type="catalytic activity">
    <reaction evidence="7">
        <text>ITP + H2O = IMP + diphosphate + H(+)</text>
        <dbReference type="Rhea" id="RHEA:29399"/>
        <dbReference type="ChEBI" id="CHEBI:15377"/>
        <dbReference type="ChEBI" id="CHEBI:15378"/>
        <dbReference type="ChEBI" id="CHEBI:33019"/>
        <dbReference type="ChEBI" id="CHEBI:58053"/>
        <dbReference type="ChEBI" id="CHEBI:61402"/>
        <dbReference type="EC" id="3.6.1.66"/>
    </reaction>
</comment>
<dbReference type="InterPro" id="IPR020922">
    <property type="entry name" value="dITP/XTP_pyrophosphatase"/>
</dbReference>
<keyword evidence="3 7" id="KW-0547">Nucleotide-binding</keyword>
<feature type="binding site" evidence="7">
    <location>
        <position position="71"/>
    </location>
    <ligand>
        <name>substrate</name>
    </ligand>
</feature>
<evidence type="ECO:0000256" key="8">
    <source>
        <dbReference type="RuleBase" id="RU003781"/>
    </source>
</evidence>
<keyword evidence="5 7" id="KW-0460">Magnesium</keyword>
<dbReference type="Proteomes" id="UP000628463">
    <property type="component" value="Unassembled WGS sequence"/>
</dbReference>
<comment type="caution">
    <text evidence="9">The sequence shown here is derived from an EMBL/GenBank/DDBJ whole genome shotgun (WGS) entry which is preliminary data.</text>
</comment>
<comment type="function">
    <text evidence="7">Pyrophosphatase that catalyzes the hydrolysis of nucleoside triphosphates to their monophosphate derivatives, with a high preference for the non-canonical purine nucleotides XTP (xanthosine triphosphate), dITP (deoxyinosine triphosphate) and ITP. Seems to function as a house-cleaning enzyme that removes non-canonical purine nucleotides from the nucleotide pool, thus preventing their incorporation into DNA/RNA and avoiding chromosomal lesions.</text>
</comment>
<dbReference type="NCBIfam" id="TIGR00042">
    <property type="entry name" value="RdgB/HAM1 family non-canonical purine NTP pyrophosphatase"/>
    <property type="match status" value="1"/>
</dbReference>
<dbReference type="InterPro" id="IPR002637">
    <property type="entry name" value="RdgB/HAM1"/>
</dbReference>
<evidence type="ECO:0000256" key="6">
    <source>
        <dbReference type="ARBA" id="ARBA00023080"/>
    </source>
</evidence>
<evidence type="ECO:0000256" key="2">
    <source>
        <dbReference type="ARBA" id="ARBA00022723"/>
    </source>
</evidence>